<dbReference type="EMBL" id="MN988521">
    <property type="protein sequence ID" value="QIG71195.1"/>
    <property type="molecule type" value="Genomic_DNA"/>
</dbReference>
<reference evidence="1 2" key="1">
    <citation type="submission" date="2020-01" db="EMBL/GenBank/DDBJ databases">
        <title>Patterns of diversity and host range of bacteriophage communities associated with bean-nodulatin bacteria.</title>
        <authorList>
            <person name="Vann Cauwenberghe J."/>
            <person name="Santamaria R.I."/>
            <person name="Bustos P."/>
            <person name="Juarez S."/>
            <person name="Gonzalez V."/>
        </authorList>
    </citation>
    <scope>NUCLEOTIDE SEQUENCE [LARGE SCALE GENOMIC DNA]</scope>
</reference>
<organism evidence="1 2">
    <name type="scientific">Rhizobium phage RHph_TM30</name>
    <dbReference type="NCBI Taxonomy" id="2509764"/>
    <lineage>
        <taxon>Viruses</taxon>
        <taxon>Duplodnaviria</taxon>
        <taxon>Heunggongvirae</taxon>
        <taxon>Uroviricota</taxon>
        <taxon>Caudoviricetes</taxon>
        <taxon>Kleczkowskaviridae</taxon>
        <taxon>Cuauhnahuacvirus</taxon>
        <taxon>Cuauhnahuacvirus TM30</taxon>
    </lineage>
</organism>
<gene>
    <name evidence="1" type="ORF">EVB93_088</name>
</gene>
<keyword evidence="2" id="KW-1185">Reference proteome</keyword>
<proteinExistence type="predicted"/>
<evidence type="ECO:0000313" key="2">
    <source>
        <dbReference type="Proteomes" id="UP000629603"/>
    </source>
</evidence>
<evidence type="ECO:0000313" key="1">
    <source>
        <dbReference type="EMBL" id="QIG71195.1"/>
    </source>
</evidence>
<protein>
    <submittedName>
        <fullName evidence="1">Uncharacterized protein</fullName>
    </submittedName>
</protein>
<dbReference type="Proteomes" id="UP000629603">
    <property type="component" value="Segment"/>
</dbReference>
<name>A0A7S5R512_9CAUD</name>
<sequence>MITVIKHVVIGTFTLVLSIICIDKMFDPVEAQSSSVSVLNVPGHPDIICMKYGDRTLSCVKK</sequence>
<accession>A0A7S5R512</accession>